<keyword evidence="11" id="KW-0732">Signal</keyword>
<evidence type="ECO:0000256" key="6">
    <source>
        <dbReference type="ARBA" id="ARBA00022692"/>
    </source>
</evidence>
<dbReference type="InterPro" id="IPR005503">
    <property type="entry name" value="FliL"/>
</dbReference>
<keyword evidence="5 10" id="KW-0145">Chemotaxis</keyword>
<evidence type="ECO:0000256" key="9">
    <source>
        <dbReference type="ARBA" id="ARBA00023136"/>
    </source>
</evidence>
<gene>
    <name evidence="12" type="ORF">EDC35_102503</name>
</gene>
<dbReference type="AlphaFoldDB" id="A0A4R3N525"/>
<evidence type="ECO:0000256" key="3">
    <source>
        <dbReference type="ARBA" id="ARBA00008281"/>
    </source>
</evidence>
<keyword evidence="4" id="KW-1003">Cell membrane</keyword>
<dbReference type="EMBL" id="SMAO01000002">
    <property type="protein sequence ID" value="TCT23166.1"/>
    <property type="molecule type" value="Genomic_DNA"/>
</dbReference>
<keyword evidence="8" id="KW-1133">Transmembrane helix</keyword>
<dbReference type="GO" id="GO:0005886">
    <property type="term" value="C:plasma membrane"/>
    <property type="evidence" value="ECO:0007669"/>
    <property type="project" value="UniProtKB-SubCell"/>
</dbReference>
<evidence type="ECO:0000313" key="12">
    <source>
        <dbReference type="EMBL" id="TCT23166.1"/>
    </source>
</evidence>
<proteinExistence type="inferred from homology"/>
<dbReference type="GO" id="GO:0009425">
    <property type="term" value="C:bacterial-type flagellum basal body"/>
    <property type="evidence" value="ECO:0007669"/>
    <property type="project" value="InterPro"/>
</dbReference>
<dbReference type="Proteomes" id="UP000295717">
    <property type="component" value="Unassembled WGS sequence"/>
</dbReference>
<dbReference type="GO" id="GO:0071978">
    <property type="term" value="P:bacterial-type flagellum-dependent swarming motility"/>
    <property type="evidence" value="ECO:0007669"/>
    <property type="project" value="TreeGrafter"/>
</dbReference>
<keyword evidence="12" id="KW-0969">Cilium</keyword>
<comment type="subcellular location">
    <subcellularLocation>
        <location evidence="10">Cell inner membrane</location>
    </subcellularLocation>
    <subcellularLocation>
        <location evidence="2">Cell membrane</location>
        <topology evidence="2">Single-pass membrane protein</topology>
    </subcellularLocation>
</comment>
<keyword evidence="7 10" id="KW-0283">Flagellar rotation</keyword>
<comment type="caution">
    <text evidence="12">The sequence shown here is derived from an EMBL/GenBank/DDBJ whole genome shotgun (WGS) entry which is preliminary data.</text>
</comment>
<keyword evidence="12" id="KW-0966">Cell projection</keyword>
<feature type="chain" id="PRO_5021017766" description="Flagellar protein FliL" evidence="11">
    <location>
        <begin position="26"/>
        <end position="141"/>
    </location>
</feature>
<accession>A0A4R3N525</accession>
<evidence type="ECO:0000256" key="4">
    <source>
        <dbReference type="ARBA" id="ARBA00022475"/>
    </source>
</evidence>
<keyword evidence="6" id="KW-0812">Transmembrane</keyword>
<keyword evidence="9 10" id="KW-0472">Membrane</keyword>
<comment type="similarity">
    <text evidence="3 10">Belongs to the FliL family.</text>
</comment>
<keyword evidence="12" id="KW-0282">Flagellum</keyword>
<comment type="function">
    <text evidence="1 10">Controls the rotational direction of flagella during chemotaxis.</text>
</comment>
<evidence type="ECO:0000313" key="13">
    <source>
        <dbReference type="Proteomes" id="UP000295717"/>
    </source>
</evidence>
<sequence>MRCTDYRSIYLAALLLCLTPTLGLASSGGGEKAAGTYPGYVKLEPPLVVNLASQRRAQYLKADIQFFIETAHDAELVALHMPLIRDRMITLIGGRAADQLASKEAREQLRTELLAKLRETMTQQAGAPAISAIYFTGFLIQ</sequence>
<reference evidence="12 13" key="1">
    <citation type="submission" date="2019-03" db="EMBL/GenBank/DDBJ databases">
        <title>Genomic Encyclopedia of Type Strains, Phase IV (KMG-IV): sequencing the most valuable type-strain genomes for metagenomic binning, comparative biology and taxonomic classification.</title>
        <authorList>
            <person name="Goeker M."/>
        </authorList>
    </citation>
    <scope>NUCLEOTIDE SEQUENCE [LARGE SCALE GENOMIC DNA]</scope>
    <source>
        <strain evidence="12 13">DSM 13587</strain>
    </source>
</reference>
<dbReference type="PANTHER" id="PTHR35091:SF2">
    <property type="entry name" value="FLAGELLAR PROTEIN FLIL"/>
    <property type="match status" value="1"/>
</dbReference>
<name>A0A4R3N525_9GAMM</name>
<keyword evidence="13" id="KW-1185">Reference proteome</keyword>
<evidence type="ECO:0000256" key="5">
    <source>
        <dbReference type="ARBA" id="ARBA00022500"/>
    </source>
</evidence>
<evidence type="ECO:0000256" key="2">
    <source>
        <dbReference type="ARBA" id="ARBA00004162"/>
    </source>
</evidence>
<evidence type="ECO:0000256" key="10">
    <source>
        <dbReference type="RuleBase" id="RU364125"/>
    </source>
</evidence>
<protein>
    <recommendedName>
        <fullName evidence="10">Flagellar protein FliL</fullName>
    </recommendedName>
</protein>
<evidence type="ECO:0000256" key="11">
    <source>
        <dbReference type="SAM" id="SignalP"/>
    </source>
</evidence>
<keyword evidence="10" id="KW-0997">Cell inner membrane</keyword>
<evidence type="ECO:0000256" key="8">
    <source>
        <dbReference type="ARBA" id="ARBA00022989"/>
    </source>
</evidence>
<dbReference type="PANTHER" id="PTHR35091">
    <property type="entry name" value="FLAGELLAR PROTEIN FLIL"/>
    <property type="match status" value="1"/>
</dbReference>
<dbReference type="GO" id="GO:0006935">
    <property type="term" value="P:chemotaxis"/>
    <property type="evidence" value="ECO:0007669"/>
    <property type="project" value="UniProtKB-KW"/>
</dbReference>
<evidence type="ECO:0000256" key="1">
    <source>
        <dbReference type="ARBA" id="ARBA00002254"/>
    </source>
</evidence>
<dbReference type="OrthoDB" id="5616092at2"/>
<organism evidence="12 13">
    <name type="scientific">Thiobaca trueperi</name>
    <dbReference type="NCBI Taxonomy" id="127458"/>
    <lineage>
        <taxon>Bacteria</taxon>
        <taxon>Pseudomonadati</taxon>
        <taxon>Pseudomonadota</taxon>
        <taxon>Gammaproteobacteria</taxon>
        <taxon>Chromatiales</taxon>
        <taxon>Chromatiaceae</taxon>
        <taxon>Thiobaca</taxon>
    </lineage>
</organism>
<dbReference type="RefSeq" id="WP_132976267.1">
    <property type="nucleotide sequence ID" value="NZ_SMAO01000002.1"/>
</dbReference>
<dbReference type="Pfam" id="PF03748">
    <property type="entry name" value="FliL"/>
    <property type="match status" value="1"/>
</dbReference>
<evidence type="ECO:0000256" key="7">
    <source>
        <dbReference type="ARBA" id="ARBA00022779"/>
    </source>
</evidence>
<feature type="signal peptide" evidence="11">
    <location>
        <begin position="1"/>
        <end position="25"/>
    </location>
</feature>